<accession>A0A922I6S9</accession>
<feature type="transmembrane region" description="Helical" evidence="1">
    <location>
        <begin position="539"/>
        <end position="557"/>
    </location>
</feature>
<feature type="transmembrane region" description="Helical" evidence="1">
    <location>
        <begin position="333"/>
        <end position="353"/>
    </location>
</feature>
<feature type="transmembrane region" description="Helical" evidence="1">
    <location>
        <begin position="637"/>
        <end position="657"/>
    </location>
</feature>
<evidence type="ECO:0000313" key="2">
    <source>
        <dbReference type="EMBL" id="KAH9526036.1"/>
    </source>
</evidence>
<proteinExistence type="predicted"/>
<reference evidence="2" key="1">
    <citation type="submission" date="2013-05" db="EMBL/GenBank/DDBJ databases">
        <authorList>
            <person name="Yim A.K.Y."/>
            <person name="Chan T.F."/>
            <person name="Ji K.M."/>
            <person name="Liu X.Y."/>
            <person name="Zhou J.W."/>
            <person name="Li R.Q."/>
            <person name="Yang K.Y."/>
            <person name="Li J."/>
            <person name="Li M."/>
            <person name="Law P.T.W."/>
            <person name="Wu Y.L."/>
            <person name="Cai Z.L."/>
            <person name="Qin H."/>
            <person name="Bao Y."/>
            <person name="Leung R.K.K."/>
            <person name="Ng P.K.S."/>
            <person name="Zou J."/>
            <person name="Zhong X.J."/>
            <person name="Ran P.X."/>
            <person name="Zhong N.S."/>
            <person name="Liu Z.G."/>
            <person name="Tsui S.K.W."/>
        </authorList>
    </citation>
    <scope>NUCLEOTIDE SEQUENCE</scope>
    <source>
        <strain evidence="2">Derf</strain>
        <tissue evidence="2">Whole organism</tissue>
    </source>
</reference>
<feature type="transmembrane region" description="Helical" evidence="1">
    <location>
        <begin position="669"/>
        <end position="689"/>
    </location>
</feature>
<reference evidence="2" key="2">
    <citation type="journal article" date="2022" name="Res Sq">
        <title>Comparative Genomics Reveals Insights into the Divergent Evolution of Astigmatic Mites and Household Pest Adaptations.</title>
        <authorList>
            <person name="Xiong Q."/>
            <person name="Wan A.T.-Y."/>
            <person name="Liu X.-Y."/>
            <person name="Fung C.S.-H."/>
            <person name="Xiao X."/>
            <person name="Malainual N."/>
            <person name="Hou J."/>
            <person name="Wang L."/>
            <person name="Wang M."/>
            <person name="Yang K."/>
            <person name="Cui Y."/>
            <person name="Leung E."/>
            <person name="Nong W."/>
            <person name="Shin S.-K."/>
            <person name="Au S."/>
            <person name="Jeong K.Y."/>
            <person name="Chew F.T."/>
            <person name="Hui J."/>
            <person name="Leung T.F."/>
            <person name="Tungtrongchitr A."/>
            <person name="Zhong N."/>
            <person name="Liu Z."/>
            <person name="Tsui S."/>
        </authorList>
    </citation>
    <scope>NUCLEOTIDE SEQUENCE</scope>
    <source>
        <strain evidence="2">Derf</strain>
        <tissue evidence="2">Whole organism</tissue>
    </source>
</reference>
<keyword evidence="3" id="KW-1185">Reference proteome</keyword>
<feature type="transmembrane region" description="Helical" evidence="1">
    <location>
        <begin position="744"/>
        <end position="763"/>
    </location>
</feature>
<feature type="transmembrane region" description="Helical" evidence="1">
    <location>
        <begin position="262"/>
        <end position="282"/>
    </location>
</feature>
<feature type="transmembrane region" description="Helical" evidence="1">
    <location>
        <begin position="365"/>
        <end position="385"/>
    </location>
</feature>
<feature type="transmembrane region" description="Helical" evidence="1">
    <location>
        <begin position="507"/>
        <end position="527"/>
    </location>
</feature>
<gene>
    <name evidence="2" type="ORF">DERF_000155</name>
</gene>
<keyword evidence="1" id="KW-1133">Transmembrane helix</keyword>
<feature type="transmembrane region" description="Helical" evidence="1">
    <location>
        <begin position="563"/>
        <end position="589"/>
    </location>
</feature>
<dbReference type="AlphaFoldDB" id="A0A922I6S9"/>
<organism evidence="2 3">
    <name type="scientific">Dermatophagoides farinae</name>
    <name type="common">American house dust mite</name>
    <dbReference type="NCBI Taxonomy" id="6954"/>
    <lineage>
        <taxon>Eukaryota</taxon>
        <taxon>Metazoa</taxon>
        <taxon>Ecdysozoa</taxon>
        <taxon>Arthropoda</taxon>
        <taxon>Chelicerata</taxon>
        <taxon>Arachnida</taxon>
        <taxon>Acari</taxon>
        <taxon>Acariformes</taxon>
        <taxon>Sarcoptiformes</taxon>
        <taxon>Astigmata</taxon>
        <taxon>Psoroptidia</taxon>
        <taxon>Analgoidea</taxon>
        <taxon>Pyroglyphidae</taxon>
        <taxon>Dermatophagoidinae</taxon>
        <taxon>Dermatophagoides</taxon>
    </lineage>
</organism>
<evidence type="ECO:0000256" key="1">
    <source>
        <dbReference type="SAM" id="Phobius"/>
    </source>
</evidence>
<keyword evidence="1" id="KW-0812">Transmembrane</keyword>
<comment type="caution">
    <text evidence="2">The sequence shown here is derived from an EMBL/GenBank/DDBJ whole genome shotgun (WGS) entry which is preliminary data.</text>
</comment>
<protein>
    <submittedName>
        <fullName evidence="2">Uncharacterized protein</fullName>
    </submittedName>
</protein>
<evidence type="ECO:0000313" key="3">
    <source>
        <dbReference type="Proteomes" id="UP000790347"/>
    </source>
</evidence>
<sequence length="768" mass="91597">MYLKIRHLCYNHAKEIFEQYHTTGYRIKHSIEITITNFWLIRMSLAIFSYRRQELNYWLYDPCTVLFHYLNPNLHIHYTCILAFILLTTIIETYFIFFYRTNPSVYQYLYDLVVVNTKQITHCYYPQDMITQMVEKTYRINLKIFQCNNMIFSHTSPLHHIGQFYCWHMTKIQFKLQLKHLNRRKLSSFKLKSLPYLSIKSRSMLQLGLYCMDTIDFFLVIALIFYYYTIWNIFHLTHWYHHLLLLVEIAIILYDTFLTFQLICIISTLNILVIISFCSIQLETINNLLKCIHIQSSNRLKSQTLNLLSSLYLEHGKICQFYMIIFTKLYGKMIFIFLSFTLPMNVLFLIVFCTKNLSWIEKMQIIAIFCFHSFILIQSQLSLAMQTEVIHRPEKYLVSIIQNVTRLRLKMKLADLHYRLTQGPKYGPIISLFGAITNRIVLEVNHSSPLHHIGQFYCWHMTKIQFKLQLKHLNQRKLSSFKLQSIPYLSIKSRSMLQLGLYCMDTIVYYFHFFIGFFAMPAMIFYYYTICDIFHPTHWYCHLLLLIEIAIILHNGFLIFQLIWIISTLIVLLVIAFCSIQLEAMNNLLKRIHIHLSNRLPIYSKSRTFNLLSSLYLEHGRICQFYMIIFTKLLGKILLVFLAFTLPMNVLFLIAFCTKNLSWIEKMEIAIIFCFHSFILIQSQLTLAMQTEILHHPKKYLVSIIRNVICLRLKMKLSDLHYRLTQGPKYGPILSIFGAITNRIVLQMVIIYIGFLIFILSNFQNIYQ</sequence>
<name>A0A922I6S9_DERFA</name>
<keyword evidence="1" id="KW-0472">Membrane</keyword>
<dbReference type="EMBL" id="ASGP02000001">
    <property type="protein sequence ID" value="KAH9526036.1"/>
    <property type="molecule type" value="Genomic_DNA"/>
</dbReference>
<dbReference type="Proteomes" id="UP000790347">
    <property type="component" value="Unassembled WGS sequence"/>
</dbReference>
<feature type="transmembrane region" description="Helical" evidence="1">
    <location>
        <begin position="76"/>
        <end position="99"/>
    </location>
</feature>